<comment type="function">
    <text evidence="2">Causes loosening and extension of plant cell walls by disrupting non-covalent bonding between cellulose microfibrils and matrix glucans. No enzymatic activity has been found.</text>
</comment>
<dbReference type="OrthoDB" id="667144at2759"/>
<dbReference type="EMBL" id="SWLB01000016">
    <property type="protein sequence ID" value="KAF3328304.1"/>
    <property type="molecule type" value="Genomic_DNA"/>
</dbReference>
<evidence type="ECO:0000313" key="5">
    <source>
        <dbReference type="Proteomes" id="UP000623129"/>
    </source>
</evidence>
<dbReference type="AlphaFoldDB" id="A0A833VM02"/>
<comment type="similarity">
    <text evidence="2">Belongs to the expansin family. Expansin A subfamily.</text>
</comment>
<evidence type="ECO:0000256" key="2">
    <source>
        <dbReference type="RuleBase" id="RU365023"/>
    </source>
</evidence>
<name>A0A833VM02_9POAL</name>
<dbReference type="InterPro" id="IPR002963">
    <property type="entry name" value="Expansin"/>
</dbReference>
<evidence type="ECO:0000256" key="1">
    <source>
        <dbReference type="ARBA" id="ARBA00022525"/>
    </source>
</evidence>
<dbReference type="PANTHER" id="PTHR31867">
    <property type="entry name" value="EXPANSIN-A15"/>
    <property type="match status" value="1"/>
</dbReference>
<organism evidence="4 5">
    <name type="scientific">Carex littledalei</name>
    <dbReference type="NCBI Taxonomy" id="544730"/>
    <lineage>
        <taxon>Eukaryota</taxon>
        <taxon>Viridiplantae</taxon>
        <taxon>Streptophyta</taxon>
        <taxon>Embryophyta</taxon>
        <taxon>Tracheophyta</taxon>
        <taxon>Spermatophyta</taxon>
        <taxon>Magnoliopsida</taxon>
        <taxon>Liliopsida</taxon>
        <taxon>Poales</taxon>
        <taxon>Cyperaceae</taxon>
        <taxon>Cyperoideae</taxon>
        <taxon>Cariceae</taxon>
        <taxon>Carex</taxon>
        <taxon>Carex subgen. Euthyceras</taxon>
    </lineage>
</organism>
<dbReference type="Proteomes" id="UP000623129">
    <property type="component" value="Unassembled WGS sequence"/>
</dbReference>
<protein>
    <recommendedName>
        <fullName evidence="2">Expansin</fullName>
    </recommendedName>
</protein>
<comment type="subcellular location">
    <subcellularLocation>
        <location evidence="2">Secreted</location>
        <location evidence="2">Cell wall</location>
    </subcellularLocation>
    <subcellularLocation>
        <location evidence="2">Membrane</location>
        <topology evidence="2">Peripheral membrane protein</topology>
    </subcellularLocation>
</comment>
<gene>
    <name evidence="4" type="ORF">FCM35_KLT06910</name>
</gene>
<dbReference type="InterPro" id="IPR007118">
    <property type="entry name" value="Expan_Lol_pI"/>
</dbReference>
<dbReference type="InterPro" id="IPR036749">
    <property type="entry name" value="Expansin_CBD_sf"/>
</dbReference>
<dbReference type="PRINTS" id="PR01226">
    <property type="entry name" value="EXPANSIN"/>
</dbReference>
<keyword evidence="2" id="KW-0961">Cell wall biogenesis/degradation</keyword>
<keyword evidence="5" id="KW-1185">Reference proteome</keyword>
<dbReference type="PRINTS" id="PR01225">
    <property type="entry name" value="EXPANSNFAMLY"/>
</dbReference>
<comment type="caution">
    <text evidence="4">The sequence shown here is derived from an EMBL/GenBank/DDBJ whole genome shotgun (WGS) entry which is preliminary data.</text>
</comment>
<dbReference type="SUPFAM" id="SSF49590">
    <property type="entry name" value="PHL pollen allergen"/>
    <property type="match status" value="1"/>
</dbReference>
<dbReference type="Gene3D" id="2.60.40.760">
    <property type="entry name" value="Expansin, cellulose-binding-like domain"/>
    <property type="match status" value="1"/>
</dbReference>
<dbReference type="GO" id="GO:0005576">
    <property type="term" value="C:extracellular region"/>
    <property type="evidence" value="ECO:0007669"/>
    <property type="project" value="InterPro"/>
</dbReference>
<reference evidence="4" key="1">
    <citation type="submission" date="2020-01" db="EMBL/GenBank/DDBJ databases">
        <title>Genome sequence of Kobresia littledalei, the first chromosome-level genome in the family Cyperaceae.</title>
        <authorList>
            <person name="Qu G."/>
        </authorList>
    </citation>
    <scope>NUCLEOTIDE SEQUENCE</scope>
    <source>
        <strain evidence="4">C.B.Clarke</strain>
        <tissue evidence="4">Leaf</tissue>
    </source>
</reference>
<sequence length="290" mass="32155">MSKEEIFLEAERAELPLVQIFKEANSSTYDCEMEAGCFLQKFERESKDSGIDEEGKTIIFAGRVEVKNGQGLFDEDLASLRVDCLAAGLWNNYFEGCSKWSYRNTENMEEINHLNSKSQWCNAGKSVVTVTAPTSAHQITTNQATTVAGVIHPGSISTCQSRLGMSLEFIVLESSLFNTEGWLVSGQEVSGSRSGGISFTVNGNSYFELVLISNVGGSGVVSAAWIKGTNTDWMSMSRNWGMNWQSGAYLNSQSLSFRVQTDDWRTVTVYDVAPSDWYFGGTYSYSWVNY</sequence>
<feature type="domain" description="Expansin-like CBD" evidence="3">
    <location>
        <begin position="206"/>
        <end position="285"/>
    </location>
</feature>
<accession>A0A833VM02</accession>
<keyword evidence="1 2" id="KW-0964">Secreted</keyword>
<dbReference type="GO" id="GO:0009664">
    <property type="term" value="P:plant-type cell wall organization"/>
    <property type="evidence" value="ECO:0007669"/>
    <property type="project" value="InterPro"/>
</dbReference>
<dbReference type="InterPro" id="IPR007117">
    <property type="entry name" value="Expansin_CBD"/>
</dbReference>
<dbReference type="Pfam" id="PF01357">
    <property type="entry name" value="Expansin_C"/>
    <property type="match status" value="1"/>
</dbReference>
<evidence type="ECO:0000259" key="3">
    <source>
        <dbReference type="PROSITE" id="PS50843"/>
    </source>
</evidence>
<proteinExistence type="inferred from homology"/>
<dbReference type="PROSITE" id="PS50843">
    <property type="entry name" value="EXPANSIN_CBD"/>
    <property type="match status" value="1"/>
</dbReference>
<evidence type="ECO:0000313" key="4">
    <source>
        <dbReference type="EMBL" id="KAF3328304.1"/>
    </source>
</evidence>
<keyword evidence="2" id="KW-0134">Cell wall</keyword>
<dbReference type="GO" id="GO:0016020">
    <property type="term" value="C:membrane"/>
    <property type="evidence" value="ECO:0007669"/>
    <property type="project" value="UniProtKB-SubCell"/>
</dbReference>